<dbReference type="OrthoDB" id="5365964at2"/>
<dbReference type="AlphaFoldDB" id="A0A4Q0MA90"/>
<dbReference type="Proteomes" id="UP000289708">
    <property type="component" value="Unassembled WGS sequence"/>
</dbReference>
<keyword evidence="2" id="KW-1185">Reference proteome</keyword>
<comment type="caution">
    <text evidence="1">The sequence shown here is derived from an EMBL/GenBank/DDBJ whole genome shotgun (WGS) entry which is preliminary data.</text>
</comment>
<reference evidence="1 2" key="1">
    <citation type="submission" date="2018-12" db="EMBL/GenBank/DDBJ databases">
        <title>bacterium Hansschlegelia zhihuaiae S113.</title>
        <authorList>
            <person name="He J."/>
        </authorList>
    </citation>
    <scope>NUCLEOTIDE SEQUENCE [LARGE SCALE GENOMIC DNA]</scope>
    <source>
        <strain evidence="1 2">S 113</strain>
    </source>
</reference>
<dbReference type="EMBL" id="RYFI01000020">
    <property type="protein sequence ID" value="RXF69903.1"/>
    <property type="molecule type" value="Genomic_DNA"/>
</dbReference>
<dbReference type="InterPro" id="IPR011231">
    <property type="entry name" value="Phage_VT1-Sakai_H0018"/>
</dbReference>
<dbReference type="PIRSF" id="PIRSF030771">
    <property type="entry name" value="UCP030771"/>
    <property type="match status" value="1"/>
</dbReference>
<organism evidence="1 2">
    <name type="scientific">Hansschlegelia zhihuaiae</name>
    <dbReference type="NCBI Taxonomy" id="405005"/>
    <lineage>
        <taxon>Bacteria</taxon>
        <taxon>Pseudomonadati</taxon>
        <taxon>Pseudomonadota</taxon>
        <taxon>Alphaproteobacteria</taxon>
        <taxon>Hyphomicrobiales</taxon>
        <taxon>Methylopilaceae</taxon>
        <taxon>Hansschlegelia</taxon>
    </lineage>
</organism>
<dbReference type="Pfam" id="PF09956">
    <property type="entry name" value="Phage_cement_2"/>
    <property type="match status" value="1"/>
</dbReference>
<protein>
    <submittedName>
        <fullName evidence="1">DUF2190 family protein</fullName>
    </submittedName>
</protein>
<dbReference type="RefSeq" id="WP_128778878.1">
    <property type="nucleotide sequence ID" value="NZ_RYFI01000020.1"/>
</dbReference>
<gene>
    <name evidence="1" type="ORF">EK403_18180</name>
</gene>
<accession>A0A4Q0MA90</accession>
<name>A0A4Q0MA90_9HYPH</name>
<evidence type="ECO:0000313" key="1">
    <source>
        <dbReference type="EMBL" id="RXF69903.1"/>
    </source>
</evidence>
<sequence>MRNYVQKGENVTIPSPADVKSGDVIIVGGLSGVAAGDAAPGSDLDIVTVGVFDLPKVAAEGFEIGDPVYFDEASKLVTTDDANARIGVAVTVAANPSGGVHVRLG</sequence>
<proteinExistence type="predicted"/>
<evidence type="ECO:0000313" key="2">
    <source>
        <dbReference type="Proteomes" id="UP000289708"/>
    </source>
</evidence>